<evidence type="ECO:0000313" key="2">
    <source>
        <dbReference type="Proteomes" id="UP001521137"/>
    </source>
</evidence>
<gene>
    <name evidence="1" type="ORF">L0668_01320</name>
</gene>
<comment type="caution">
    <text evidence="1">The sequence shown here is derived from an EMBL/GenBank/DDBJ whole genome shotgun (WGS) entry which is preliminary data.</text>
</comment>
<name>A0ABS9D3Y1_9ALTE</name>
<dbReference type="Proteomes" id="UP001521137">
    <property type="component" value="Unassembled WGS sequence"/>
</dbReference>
<proteinExistence type="predicted"/>
<sequence length="225" mass="26097">MKITKQYFGNENIPILIVDNFVEQIEQLTEFSKNLKFERNSPFYPGIRAATPTDYQELIVNSLRKTLVEFFELPNSQLTFPVSHYSIVNTPAEKLNLLQKIPHFDSLDKNGLAAVHYLFKDDLGGTSFYRHRKTGYEMINQSRKIDYLRSLESENDGPNMPKKSDGYINGNTPLFERIGEQQAKYNRIIFYRRNSLHSGSIPKNLIKNSHTSNTRLTISNFMDFS</sequence>
<protein>
    <submittedName>
        <fullName evidence="1">DUF6445 family protein</fullName>
    </submittedName>
</protein>
<accession>A0ABS9D3Y1</accession>
<dbReference type="Pfam" id="PF20043">
    <property type="entry name" value="DUF6445"/>
    <property type="match status" value="1"/>
</dbReference>
<evidence type="ECO:0000313" key="1">
    <source>
        <dbReference type="EMBL" id="MCF2946732.1"/>
    </source>
</evidence>
<organism evidence="1 2">
    <name type="scientific">Paraglaciecola algarum</name>
    <dbReference type="NCBI Taxonomy" id="3050085"/>
    <lineage>
        <taxon>Bacteria</taxon>
        <taxon>Pseudomonadati</taxon>
        <taxon>Pseudomonadota</taxon>
        <taxon>Gammaproteobacteria</taxon>
        <taxon>Alteromonadales</taxon>
        <taxon>Alteromonadaceae</taxon>
        <taxon>Paraglaciecola</taxon>
    </lineage>
</organism>
<dbReference type="InterPro" id="IPR045617">
    <property type="entry name" value="DUF6445"/>
</dbReference>
<reference evidence="1 2" key="1">
    <citation type="submission" date="2022-01" db="EMBL/GenBank/DDBJ databases">
        <title>Paraglaciecola sp. G1-23.</title>
        <authorList>
            <person name="Jin M.S."/>
            <person name="Han D.M."/>
            <person name="Kim H.M."/>
            <person name="Jeon C.O."/>
        </authorList>
    </citation>
    <scope>NUCLEOTIDE SEQUENCE [LARGE SCALE GENOMIC DNA]</scope>
    <source>
        <strain evidence="1 2">G1-23</strain>
    </source>
</reference>
<dbReference type="RefSeq" id="WP_235310257.1">
    <property type="nucleotide sequence ID" value="NZ_JAKGAS010000001.1"/>
</dbReference>
<keyword evidence="2" id="KW-1185">Reference proteome</keyword>
<dbReference type="EMBL" id="JAKGAS010000001">
    <property type="protein sequence ID" value="MCF2946732.1"/>
    <property type="molecule type" value="Genomic_DNA"/>
</dbReference>